<name>A0A4R0G4B8_9ENTR</name>
<dbReference type="Pfam" id="PF13673">
    <property type="entry name" value="Acetyltransf_10"/>
    <property type="match status" value="1"/>
</dbReference>
<dbReference type="PANTHER" id="PTHR43800:SF1">
    <property type="entry name" value="PEPTIDYL-LYSINE N-ACETYLTRANSFERASE YJAB"/>
    <property type="match status" value="1"/>
</dbReference>
<dbReference type="AlphaFoldDB" id="A0A4R0G4B8"/>
<accession>A0A4R0G4B8</accession>
<dbReference type="PANTHER" id="PTHR43800">
    <property type="entry name" value="PEPTIDYL-LYSINE N-ACETYLTRANSFERASE YJAB"/>
    <property type="match status" value="1"/>
</dbReference>
<dbReference type="EMBL" id="SJOO01000006">
    <property type="protein sequence ID" value="TCB91564.1"/>
    <property type="molecule type" value="Genomic_DNA"/>
</dbReference>
<dbReference type="GO" id="GO:0016747">
    <property type="term" value="F:acyltransferase activity, transferring groups other than amino-acyl groups"/>
    <property type="evidence" value="ECO:0007669"/>
    <property type="project" value="InterPro"/>
</dbReference>
<dbReference type="NCBIfam" id="NF007853">
    <property type="entry name" value="PRK10562.1"/>
    <property type="match status" value="1"/>
</dbReference>
<dbReference type="PROSITE" id="PS51186">
    <property type="entry name" value="GNAT"/>
    <property type="match status" value="1"/>
</dbReference>
<dbReference type="EC" id="2.3.1.-" evidence="5"/>
<dbReference type="InterPro" id="IPR016181">
    <property type="entry name" value="Acyl_CoA_acyltransferase"/>
</dbReference>
<keyword evidence="7" id="KW-1185">Reference proteome</keyword>
<organism evidence="4 6">
    <name type="scientific">Enterobacter wuhouensis</name>
    <dbReference type="NCBI Taxonomy" id="2529381"/>
    <lineage>
        <taxon>Bacteria</taxon>
        <taxon>Pseudomonadati</taxon>
        <taxon>Pseudomonadota</taxon>
        <taxon>Gammaproteobacteria</taxon>
        <taxon>Enterobacterales</taxon>
        <taxon>Enterobacteriaceae</taxon>
        <taxon>Enterobacter</taxon>
    </lineage>
</organism>
<evidence type="ECO:0000313" key="7">
    <source>
        <dbReference type="Proteomes" id="UP001330482"/>
    </source>
</evidence>
<keyword evidence="2 5" id="KW-0012">Acyltransferase</keyword>
<dbReference type="Proteomes" id="UP000291424">
    <property type="component" value="Unassembled WGS sequence"/>
</dbReference>
<evidence type="ECO:0000259" key="3">
    <source>
        <dbReference type="PROSITE" id="PS51186"/>
    </source>
</evidence>
<evidence type="ECO:0000256" key="1">
    <source>
        <dbReference type="ARBA" id="ARBA00022679"/>
    </source>
</evidence>
<protein>
    <submittedName>
        <fullName evidence="4">N-acetyltransferase</fullName>
        <ecNumber evidence="5">2.3.1.-</ecNumber>
    </submittedName>
</protein>
<gene>
    <name evidence="4" type="ORF">E0L20_15575</name>
    <name evidence="5" type="ORF">VPX56_01295</name>
</gene>
<reference evidence="4 6" key="1">
    <citation type="submission" date="2019-02" db="EMBL/GenBank/DDBJ databases">
        <title>The draft genome of Enterobacter spp. strains.</title>
        <authorList>
            <person name="Wang C."/>
            <person name="Feng Y."/>
            <person name="Zong Z."/>
        </authorList>
    </citation>
    <scope>NUCLEOTIDE SEQUENCE [LARGE SCALE GENOMIC DNA]</scope>
    <source>
        <strain evidence="4 6">WCHEW120002</strain>
    </source>
</reference>
<dbReference type="SUPFAM" id="SSF55729">
    <property type="entry name" value="Acyl-CoA N-acyltransferases (Nat)"/>
    <property type="match status" value="1"/>
</dbReference>
<evidence type="ECO:0000313" key="5">
    <source>
        <dbReference type="EMBL" id="WRW31798.1"/>
    </source>
</evidence>
<dbReference type="InterPro" id="IPR000182">
    <property type="entry name" value="GNAT_dom"/>
</dbReference>
<sequence length="148" mass="17118">MIRKWQSDDPAPLLSLWLESTTAAHPFINAGYWRENEAMVRDVYLPAAETWIWEEDDKPLGFVSVMQAQFVGALFVSTSLIGKGIGHALLNHVQQRFPYLTLEVYQKNIRAVNFYHAHGFRIEDSAWQDDTQHPTWIMSWQADQTPLT</sequence>
<proteinExistence type="predicted"/>
<dbReference type="EMBL" id="CP142124">
    <property type="protein sequence ID" value="WRW31798.1"/>
    <property type="molecule type" value="Genomic_DNA"/>
</dbReference>
<dbReference type="RefSeq" id="WP_131634734.1">
    <property type="nucleotide sequence ID" value="NZ_CP142124.1"/>
</dbReference>
<dbReference type="Proteomes" id="UP001330482">
    <property type="component" value="Chromosome"/>
</dbReference>
<reference evidence="5 7" key="2">
    <citation type="submission" date="2024-01" db="EMBL/GenBank/DDBJ databases">
        <title>AV1 has a protective and therapeutic effect against plant viruses.</title>
        <authorList>
            <person name="Wang F."/>
        </authorList>
    </citation>
    <scope>NUCLEOTIDE SEQUENCE [LARGE SCALE GENOMIC DNA]</scope>
    <source>
        <strain evidence="5 7">AV1</strain>
    </source>
</reference>
<evidence type="ECO:0000313" key="4">
    <source>
        <dbReference type="EMBL" id="TCB91564.1"/>
    </source>
</evidence>
<feature type="domain" description="N-acetyltransferase" evidence="3">
    <location>
        <begin position="1"/>
        <end position="143"/>
    </location>
</feature>
<evidence type="ECO:0000313" key="6">
    <source>
        <dbReference type="Proteomes" id="UP000291424"/>
    </source>
</evidence>
<dbReference type="CDD" id="cd04301">
    <property type="entry name" value="NAT_SF"/>
    <property type="match status" value="1"/>
</dbReference>
<dbReference type="OrthoDB" id="9789605at2"/>
<keyword evidence="1 4" id="KW-0808">Transferase</keyword>
<dbReference type="Gene3D" id="3.40.630.30">
    <property type="match status" value="1"/>
</dbReference>
<evidence type="ECO:0000256" key="2">
    <source>
        <dbReference type="ARBA" id="ARBA00023315"/>
    </source>
</evidence>